<dbReference type="SMART" id="SM00388">
    <property type="entry name" value="HisKA"/>
    <property type="match status" value="1"/>
</dbReference>
<dbReference type="Pfam" id="PF02518">
    <property type="entry name" value="HATPase_c"/>
    <property type="match status" value="1"/>
</dbReference>
<organism evidence="24 25">
    <name type="scientific">Devosia riboflavina</name>
    <dbReference type="NCBI Taxonomy" id="46914"/>
    <lineage>
        <taxon>Bacteria</taxon>
        <taxon>Pseudomonadati</taxon>
        <taxon>Pseudomonadota</taxon>
        <taxon>Alphaproteobacteria</taxon>
        <taxon>Hyphomicrobiales</taxon>
        <taxon>Devosiaceae</taxon>
        <taxon>Devosia</taxon>
    </lineage>
</organism>
<dbReference type="EC" id="2.7.13.3" evidence="5"/>
<keyword evidence="21" id="KW-1133">Transmembrane helix</keyword>
<evidence type="ECO:0000256" key="18">
    <source>
        <dbReference type="ARBA" id="ARBA00023211"/>
    </source>
</evidence>
<keyword evidence="17" id="KW-0843">Virulence</keyword>
<dbReference type="EMBL" id="JQGC01000003">
    <property type="protein sequence ID" value="KFL32360.1"/>
    <property type="molecule type" value="Genomic_DNA"/>
</dbReference>
<dbReference type="RefSeq" id="WP_035080062.1">
    <property type="nucleotide sequence ID" value="NZ_JQGC01000003.1"/>
</dbReference>
<dbReference type="GO" id="GO:0000155">
    <property type="term" value="F:phosphorelay sensor kinase activity"/>
    <property type="evidence" value="ECO:0007669"/>
    <property type="project" value="InterPro"/>
</dbReference>
<evidence type="ECO:0000256" key="9">
    <source>
        <dbReference type="ARBA" id="ARBA00022741"/>
    </source>
</evidence>
<protein>
    <recommendedName>
        <fullName evidence="19">Signal transduction histidine-protein kinase/phosphatase MprB</fullName>
        <ecNumber evidence="5">2.7.13.3</ecNumber>
    </recommendedName>
    <alternativeName>
        <fullName evidence="20">Mycobacterial persistence regulator B</fullName>
    </alternativeName>
</protein>
<evidence type="ECO:0000259" key="23">
    <source>
        <dbReference type="PROSITE" id="PS50885"/>
    </source>
</evidence>
<evidence type="ECO:0000256" key="14">
    <source>
        <dbReference type="ARBA" id="ARBA00022912"/>
    </source>
</evidence>
<evidence type="ECO:0000256" key="2">
    <source>
        <dbReference type="ARBA" id="ARBA00001936"/>
    </source>
</evidence>
<dbReference type="InterPro" id="IPR036890">
    <property type="entry name" value="HATPase_C_sf"/>
</dbReference>
<dbReference type="PANTHER" id="PTHR44936:SF9">
    <property type="entry name" value="SENSOR PROTEIN CREC"/>
    <property type="match status" value="1"/>
</dbReference>
<dbReference type="Gene3D" id="1.10.287.130">
    <property type="match status" value="1"/>
</dbReference>
<feature type="domain" description="Histidine kinase" evidence="22">
    <location>
        <begin position="310"/>
        <end position="500"/>
    </location>
</feature>
<dbReference type="PANTHER" id="PTHR44936">
    <property type="entry name" value="SENSOR PROTEIN CREC"/>
    <property type="match status" value="1"/>
</dbReference>
<keyword evidence="11" id="KW-0378">Hydrolase</keyword>
<name>A0A087M657_9HYPH</name>
<comment type="caution">
    <text evidence="24">The sequence shown here is derived from an EMBL/GenBank/DDBJ whole genome shotgun (WGS) entry which is preliminary data.</text>
</comment>
<evidence type="ECO:0000313" key="25">
    <source>
        <dbReference type="Proteomes" id="UP000028981"/>
    </source>
</evidence>
<comment type="subcellular location">
    <subcellularLocation>
        <location evidence="4">Cell membrane</location>
        <topology evidence="4">Multi-pass membrane protein</topology>
    </subcellularLocation>
</comment>
<dbReference type="CDD" id="cd06225">
    <property type="entry name" value="HAMP"/>
    <property type="match status" value="1"/>
</dbReference>
<evidence type="ECO:0000256" key="7">
    <source>
        <dbReference type="ARBA" id="ARBA00022553"/>
    </source>
</evidence>
<dbReference type="SMART" id="SM00387">
    <property type="entry name" value="HATPase_c"/>
    <property type="match status" value="1"/>
</dbReference>
<dbReference type="CDD" id="cd00082">
    <property type="entry name" value="HisKA"/>
    <property type="match status" value="1"/>
</dbReference>
<dbReference type="OrthoDB" id="9804645at2"/>
<dbReference type="Gene3D" id="3.30.565.10">
    <property type="entry name" value="Histidine kinase-like ATPase, C-terminal domain"/>
    <property type="match status" value="1"/>
</dbReference>
<keyword evidence="21" id="KW-0812">Transmembrane</keyword>
<dbReference type="InterPro" id="IPR050980">
    <property type="entry name" value="2C_sensor_his_kinase"/>
</dbReference>
<dbReference type="InterPro" id="IPR005467">
    <property type="entry name" value="His_kinase_dom"/>
</dbReference>
<keyword evidence="25" id="KW-1185">Reference proteome</keyword>
<keyword evidence="9" id="KW-0547">Nucleotide-binding</keyword>
<evidence type="ECO:0000256" key="1">
    <source>
        <dbReference type="ARBA" id="ARBA00000085"/>
    </source>
</evidence>
<feature type="transmembrane region" description="Helical" evidence="21">
    <location>
        <begin position="226"/>
        <end position="251"/>
    </location>
</feature>
<evidence type="ECO:0000256" key="15">
    <source>
        <dbReference type="ARBA" id="ARBA00023012"/>
    </source>
</evidence>
<keyword evidence="21" id="KW-0472">Membrane</keyword>
<evidence type="ECO:0000256" key="6">
    <source>
        <dbReference type="ARBA" id="ARBA00022475"/>
    </source>
</evidence>
<dbReference type="PROSITE" id="PS50885">
    <property type="entry name" value="HAMP"/>
    <property type="match status" value="1"/>
</dbReference>
<keyword evidence="7" id="KW-0597">Phosphoprotein</keyword>
<dbReference type="InterPro" id="IPR003661">
    <property type="entry name" value="HisK_dim/P_dom"/>
</dbReference>
<keyword evidence="13" id="KW-0460">Magnesium</keyword>
<evidence type="ECO:0000256" key="17">
    <source>
        <dbReference type="ARBA" id="ARBA00023026"/>
    </source>
</evidence>
<evidence type="ECO:0000256" key="4">
    <source>
        <dbReference type="ARBA" id="ARBA00004651"/>
    </source>
</evidence>
<dbReference type="SUPFAM" id="SSF47384">
    <property type="entry name" value="Homodimeric domain of signal transducing histidine kinase"/>
    <property type="match status" value="1"/>
</dbReference>
<evidence type="ECO:0000256" key="19">
    <source>
        <dbReference type="ARBA" id="ARBA00040454"/>
    </source>
</evidence>
<evidence type="ECO:0000256" key="12">
    <source>
        <dbReference type="ARBA" id="ARBA00022840"/>
    </source>
</evidence>
<keyword evidence="18" id="KW-0464">Manganese</keyword>
<keyword evidence="6" id="KW-1003">Cell membrane</keyword>
<comment type="cofactor">
    <cofactor evidence="2">
        <name>Mn(2+)</name>
        <dbReference type="ChEBI" id="CHEBI:29035"/>
    </cofactor>
</comment>
<evidence type="ECO:0000256" key="3">
    <source>
        <dbReference type="ARBA" id="ARBA00001946"/>
    </source>
</evidence>
<evidence type="ECO:0000256" key="13">
    <source>
        <dbReference type="ARBA" id="ARBA00022842"/>
    </source>
</evidence>
<proteinExistence type="predicted"/>
<keyword evidence="8" id="KW-0808">Transferase</keyword>
<keyword evidence="12" id="KW-0067">ATP-binding</keyword>
<evidence type="ECO:0000259" key="22">
    <source>
        <dbReference type="PROSITE" id="PS50109"/>
    </source>
</evidence>
<keyword evidence="15" id="KW-0902">Two-component regulatory system</keyword>
<dbReference type="Proteomes" id="UP000028981">
    <property type="component" value="Unassembled WGS sequence"/>
</dbReference>
<dbReference type="AlphaFoldDB" id="A0A087M657"/>
<dbReference type="GO" id="GO:0005886">
    <property type="term" value="C:plasma membrane"/>
    <property type="evidence" value="ECO:0007669"/>
    <property type="project" value="UniProtKB-SubCell"/>
</dbReference>
<evidence type="ECO:0000256" key="10">
    <source>
        <dbReference type="ARBA" id="ARBA00022777"/>
    </source>
</evidence>
<evidence type="ECO:0000256" key="5">
    <source>
        <dbReference type="ARBA" id="ARBA00012438"/>
    </source>
</evidence>
<dbReference type="PRINTS" id="PR00344">
    <property type="entry name" value="BCTRLSENSOR"/>
</dbReference>
<reference evidence="24 25" key="1">
    <citation type="submission" date="2014-08" db="EMBL/GenBank/DDBJ databases">
        <authorList>
            <person name="Hassan Y.I."/>
            <person name="Lepp D."/>
            <person name="Zhou T."/>
        </authorList>
    </citation>
    <scope>NUCLEOTIDE SEQUENCE [LARGE SCALE GENOMIC DNA]</scope>
    <source>
        <strain evidence="24 25">IFO13584</strain>
    </source>
</reference>
<evidence type="ECO:0000313" key="24">
    <source>
        <dbReference type="EMBL" id="KFL32360.1"/>
    </source>
</evidence>
<dbReference type="InterPro" id="IPR004358">
    <property type="entry name" value="Sig_transdc_His_kin-like_C"/>
</dbReference>
<gene>
    <name evidence="24" type="ORF">JP75_05300</name>
</gene>
<evidence type="ECO:0000256" key="11">
    <source>
        <dbReference type="ARBA" id="ARBA00022801"/>
    </source>
</evidence>
<dbReference type="GO" id="GO:0005524">
    <property type="term" value="F:ATP binding"/>
    <property type="evidence" value="ECO:0007669"/>
    <property type="project" value="UniProtKB-KW"/>
</dbReference>
<dbReference type="SUPFAM" id="SSF55874">
    <property type="entry name" value="ATPase domain of HSP90 chaperone/DNA topoisomerase II/histidine kinase"/>
    <property type="match status" value="1"/>
</dbReference>
<evidence type="ECO:0000256" key="8">
    <source>
        <dbReference type="ARBA" id="ARBA00022679"/>
    </source>
</evidence>
<evidence type="ECO:0000256" key="21">
    <source>
        <dbReference type="SAM" id="Phobius"/>
    </source>
</evidence>
<accession>A0A087M657</accession>
<keyword evidence="14" id="KW-0904">Protein phosphatase</keyword>
<dbReference type="InterPro" id="IPR003594">
    <property type="entry name" value="HATPase_dom"/>
</dbReference>
<dbReference type="GO" id="GO:0004721">
    <property type="term" value="F:phosphoprotein phosphatase activity"/>
    <property type="evidence" value="ECO:0007669"/>
    <property type="project" value="UniProtKB-KW"/>
</dbReference>
<dbReference type="STRING" id="46914.JP75_05300"/>
<evidence type="ECO:0000256" key="20">
    <source>
        <dbReference type="ARBA" id="ARBA00041776"/>
    </source>
</evidence>
<dbReference type="InterPro" id="IPR036097">
    <property type="entry name" value="HisK_dim/P_sf"/>
</dbReference>
<keyword evidence="16" id="KW-0346">Stress response</keyword>
<dbReference type="InterPro" id="IPR003660">
    <property type="entry name" value="HAMP_dom"/>
</dbReference>
<dbReference type="PROSITE" id="PS50109">
    <property type="entry name" value="HIS_KIN"/>
    <property type="match status" value="1"/>
</dbReference>
<dbReference type="Gene3D" id="6.10.340.10">
    <property type="match status" value="1"/>
</dbReference>
<feature type="domain" description="HAMP" evidence="23">
    <location>
        <begin position="248"/>
        <end position="302"/>
    </location>
</feature>
<dbReference type="Pfam" id="PF00512">
    <property type="entry name" value="HisKA"/>
    <property type="match status" value="1"/>
</dbReference>
<comment type="cofactor">
    <cofactor evidence="3">
        <name>Mg(2+)</name>
        <dbReference type="ChEBI" id="CHEBI:18420"/>
    </cofactor>
</comment>
<sequence length="500" mass="53912">MALVVLVLCASLLAVPVLAMLALQIGTNWFVRETESSLLKQAAIYAAAYAGAFEAEGGDYPIPGYYLPPDKRVFWSARTRTFQSFLNLRSNEIEPVRPDGVASEARLGPRHEAIAGALGALEERAGRTTLSSVVFLDFQGLDLLASTPTSFAGVPEVEKALRGEVGAALRWRSDADARWSFLSLSRGAGFRVLVAYPVISANRVIGAIYISRTPPQLESYFSEEGLAFLALVGVTLLGALVMGTFLVRVLLRPLQALRDQSRLVAKGAHDDLAPLDHYGMREIAELGEAVMTMAASLSQRGKEIGIYTNHVTHELKSPVTTIVGAAELLEEGGLAEDVRQKLIATIKGQGERMGKLLDQLREITRSRQYLPGKPGLLRDMLPEIPGLEIVLSEGEAVLPLSVTHGQTILAHLAQNARHHGADRMTLDWNGTVLRVADNGVGFAEVDLARLGEPFFTTRRDMGGTGLGLAIVMAVLDLYGARLMPLRGQGGAVFEIAFPPS</sequence>
<keyword evidence="10" id="KW-0418">Kinase</keyword>
<comment type="catalytic activity">
    <reaction evidence="1">
        <text>ATP + protein L-histidine = ADP + protein N-phospho-L-histidine.</text>
        <dbReference type="EC" id="2.7.13.3"/>
    </reaction>
</comment>
<evidence type="ECO:0000256" key="16">
    <source>
        <dbReference type="ARBA" id="ARBA00023016"/>
    </source>
</evidence>